<dbReference type="PROSITE" id="PS50887">
    <property type="entry name" value="GGDEF"/>
    <property type="match status" value="1"/>
</dbReference>
<dbReference type="PANTHER" id="PTHR33121">
    <property type="entry name" value="CYCLIC DI-GMP PHOSPHODIESTERASE PDEF"/>
    <property type="match status" value="1"/>
</dbReference>
<dbReference type="InterPro" id="IPR050706">
    <property type="entry name" value="Cyclic-di-GMP_PDE-like"/>
</dbReference>
<dbReference type="SMART" id="SM00304">
    <property type="entry name" value="HAMP"/>
    <property type="match status" value="1"/>
</dbReference>
<feature type="transmembrane region" description="Helical" evidence="1">
    <location>
        <begin position="6"/>
        <end position="27"/>
    </location>
</feature>
<dbReference type="Gene3D" id="3.30.110.200">
    <property type="match status" value="1"/>
</dbReference>
<dbReference type="GO" id="GO:0007165">
    <property type="term" value="P:signal transduction"/>
    <property type="evidence" value="ECO:0007669"/>
    <property type="project" value="InterPro"/>
</dbReference>
<dbReference type="SMART" id="SM00267">
    <property type="entry name" value="GGDEF"/>
    <property type="match status" value="1"/>
</dbReference>
<evidence type="ECO:0000259" key="2">
    <source>
        <dbReference type="PROSITE" id="PS50883"/>
    </source>
</evidence>
<dbReference type="Pfam" id="PF16448">
    <property type="entry name" value="LapD_MoxY_N"/>
    <property type="match status" value="1"/>
</dbReference>
<dbReference type="InterPro" id="IPR000160">
    <property type="entry name" value="GGDEF_dom"/>
</dbReference>
<dbReference type="SUPFAM" id="SSF55073">
    <property type="entry name" value="Nucleotide cyclase"/>
    <property type="match status" value="1"/>
</dbReference>
<dbReference type="STRING" id="1760988.SAMN02949497_2490"/>
<evidence type="ECO:0000313" key="5">
    <source>
        <dbReference type="EMBL" id="SMF95144.1"/>
    </source>
</evidence>
<dbReference type="RefSeq" id="WP_085213120.1">
    <property type="nucleotide sequence ID" value="NZ_FXAM01000001.1"/>
</dbReference>
<organism evidence="5 6">
    <name type="scientific">Methylomagnum ishizawai</name>
    <dbReference type="NCBI Taxonomy" id="1760988"/>
    <lineage>
        <taxon>Bacteria</taxon>
        <taxon>Pseudomonadati</taxon>
        <taxon>Pseudomonadota</taxon>
        <taxon>Gammaproteobacteria</taxon>
        <taxon>Methylococcales</taxon>
        <taxon>Methylococcaceae</taxon>
        <taxon>Methylomagnum</taxon>
    </lineage>
</organism>
<dbReference type="InterPro" id="IPR043128">
    <property type="entry name" value="Rev_trsase/Diguanyl_cyclase"/>
</dbReference>
<feature type="domain" description="GGDEF" evidence="4">
    <location>
        <begin position="266"/>
        <end position="399"/>
    </location>
</feature>
<accession>A0A1Y6D426</accession>
<dbReference type="CDD" id="cd01948">
    <property type="entry name" value="EAL"/>
    <property type="match status" value="1"/>
</dbReference>
<feature type="domain" description="EAL" evidence="2">
    <location>
        <begin position="409"/>
        <end position="652"/>
    </location>
</feature>
<dbReference type="Pfam" id="PF00990">
    <property type="entry name" value="GGDEF"/>
    <property type="match status" value="1"/>
</dbReference>
<dbReference type="PANTHER" id="PTHR33121:SF23">
    <property type="entry name" value="CYCLIC DI-GMP PHOSPHODIESTERASE PDEB"/>
    <property type="match status" value="1"/>
</dbReference>
<dbReference type="Gene3D" id="6.20.270.20">
    <property type="entry name" value="LapD/MoxY periplasmic domain"/>
    <property type="match status" value="1"/>
</dbReference>
<dbReference type="NCBIfam" id="TIGR00254">
    <property type="entry name" value="GGDEF"/>
    <property type="match status" value="1"/>
</dbReference>
<dbReference type="Pfam" id="PF00563">
    <property type="entry name" value="EAL"/>
    <property type="match status" value="1"/>
</dbReference>
<keyword evidence="6" id="KW-1185">Reference proteome</keyword>
<dbReference type="PROSITE" id="PS50885">
    <property type="entry name" value="HAMP"/>
    <property type="match status" value="1"/>
</dbReference>
<feature type="domain" description="HAMP" evidence="3">
    <location>
        <begin position="172"/>
        <end position="224"/>
    </location>
</feature>
<dbReference type="AlphaFoldDB" id="A0A1Y6D426"/>
<feature type="transmembrane region" description="Helical" evidence="1">
    <location>
        <begin position="153"/>
        <end position="175"/>
    </location>
</feature>
<name>A0A1Y6D426_9GAMM</name>
<dbReference type="EMBL" id="FXAM01000001">
    <property type="protein sequence ID" value="SMF95144.1"/>
    <property type="molecule type" value="Genomic_DNA"/>
</dbReference>
<keyword evidence="1" id="KW-0812">Transmembrane</keyword>
<dbReference type="OrthoDB" id="5894408at2"/>
<evidence type="ECO:0000313" key="6">
    <source>
        <dbReference type="Proteomes" id="UP000192923"/>
    </source>
</evidence>
<dbReference type="Proteomes" id="UP000192923">
    <property type="component" value="Unassembled WGS sequence"/>
</dbReference>
<dbReference type="SUPFAM" id="SSF141868">
    <property type="entry name" value="EAL domain-like"/>
    <property type="match status" value="1"/>
</dbReference>
<dbReference type="InterPro" id="IPR001633">
    <property type="entry name" value="EAL_dom"/>
</dbReference>
<dbReference type="Gene3D" id="3.30.70.270">
    <property type="match status" value="1"/>
</dbReference>
<dbReference type="SMART" id="SM00052">
    <property type="entry name" value="EAL"/>
    <property type="match status" value="1"/>
</dbReference>
<dbReference type="GO" id="GO:0016020">
    <property type="term" value="C:membrane"/>
    <property type="evidence" value="ECO:0007669"/>
    <property type="project" value="InterPro"/>
</dbReference>
<dbReference type="InterPro" id="IPR035919">
    <property type="entry name" value="EAL_sf"/>
</dbReference>
<evidence type="ECO:0000259" key="4">
    <source>
        <dbReference type="PROSITE" id="PS50887"/>
    </source>
</evidence>
<proteinExistence type="predicted"/>
<gene>
    <name evidence="5" type="ORF">SAMN02949497_2490</name>
</gene>
<sequence>MTLSRQMVFIILVSFVFIFMGTFAISLENARHYLARQLESHAQDTATALGLSLSPVLARKDTTTTRSMVDAIFDRGYYRELVIEGVDGQRLLERNNPAGIAGVPAWFVELTPLETPPGTALLVDGWMELGTLRVTSHPGLAYAELWRTSADTLLWLSACTAAALGLGLGLIHIILKRLRSVEAQAEAICDGRYPIQDDIPKTRELRHMVLAMNRMSARVKQAFADQSAIADALRAQVYVDEVTGLGNRRYFDAQLGQLIQYPDEFAGGALLLMELADFKEFNNRHGYVSGDELLRKAAASIRAACPAETGCLLARLAGGSFGVIVTHGQKETVEALAQRLAAGLVQLRDQGGLDGQSLGHIGVAMYATGQTASELLGHADHALRTAQAQGACAWHLHSPAQPQDVPSGARNWRKFLEDSVREERIELSFQPVLPLGAAPGEAMHREVLLRLRGESGEMLTAGTFLPMAERVGLAPEFDRIAVQAVLERMGRTPSLAKAYAVNLTPGSLRDAGFVDWLCQQLKAFPERAKRLTFEVPEYGVVGDVEAAKRFVQRLRPFGSRFSIDHFGRNFASFAYLHSIGAAYIKIDGSFVRNLHLDQDNQFFLRELTRTAHEIDMKVIAMSVETAEEREALAAILVDGIQGYLICKPGETD</sequence>
<protein>
    <submittedName>
        <fullName evidence="5">Diguanylate cyclase (GGDEF) domain-containing protein</fullName>
    </submittedName>
</protein>
<dbReference type="Gene3D" id="3.20.20.450">
    <property type="entry name" value="EAL domain"/>
    <property type="match status" value="1"/>
</dbReference>
<dbReference type="InterPro" id="IPR029787">
    <property type="entry name" value="Nucleotide_cyclase"/>
</dbReference>
<dbReference type="InterPro" id="IPR042461">
    <property type="entry name" value="LapD_MoxY_peri_C"/>
</dbReference>
<dbReference type="CDD" id="cd01949">
    <property type="entry name" value="GGDEF"/>
    <property type="match status" value="1"/>
</dbReference>
<dbReference type="PROSITE" id="PS50883">
    <property type="entry name" value="EAL"/>
    <property type="match status" value="1"/>
</dbReference>
<evidence type="ECO:0000256" key="1">
    <source>
        <dbReference type="SAM" id="Phobius"/>
    </source>
</evidence>
<dbReference type="GO" id="GO:0071111">
    <property type="term" value="F:cyclic-guanylate-specific phosphodiesterase activity"/>
    <property type="evidence" value="ECO:0007669"/>
    <property type="project" value="InterPro"/>
</dbReference>
<evidence type="ECO:0000259" key="3">
    <source>
        <dbReference type="PROSITE" id="PS50885"/>
    </source>
</evidence>
<reference evidence="5 6" key="1">
    <citation type="submission" date="2016-12" db="EMBL/GenBank/DDBJ databases">
        <authorList>
            <person name="Song W.-J."/>
            <person name="Kurnit D.M."/>
        </authorList>
    </citation>
    <scope>NUCLEOTIDE SEQUENCE [LARGE SCALE GENOMIC DNA]</scope>
    <source>
        <strain evidence="5 6">175</strain>
    </source>
</reference>
<dbReference type="InterPro" id="IPR032244">
    <property type="entry name" value="LapD_MoxY_N"/>
</dbReference>
<dbReference type="InterPro" id="IPR003660">
    <property type="entry name" value="HAMP_dom"/>
</dbReference>
<keyword evidence="1" id="KW-0472">Membrane</keyword>
<keyword evidence="1" id="KW-1133">Transmembrane helix</keyword>